<comment type="caution">
    <text evidence="11">The sequence shown here is derived from an EMBL/GenBank/DDBJ whole genome shotgun (WGS) entry which is preliminary data.</text>
</comment>
<dbReference type="PROSITE" id="PS51374">
    <property type="entry name" value="NDPK_LIKE"/>
    <property type="match status" value="1"/>
</dbReference>
<feature type="binding site" evidence="8">
    <location>
        <position position="105"/>
    </location>
    <ligand>
        <name>ATP</name>
        <dbReference type="ChEBI" id="CHEBI:30616"/>
    </ligand>
</feature>
<dbReference type="GO" id="GO:0006183">
    <property type="term" value="P:GTP biosynthetic process"/>
    <property type="evidence" value="ECO:0007669"/>
    <property type="project" value="InterPro"/>
</dbReference>
<dbReference type="PRINTS" id="PR01243">
    <property type="entry name" value="NUCDPKINASE"/>
</dbReference>
<dbReference type="InterPro" id="IPR007858">
    <property type="entry name" value="Dpy-30_motif"/>
</dbReference>
<feature type="binding site" evidence="8">
    <location>
        <position position="129"/>
    </location>
    <ligand>
        <name>ATP</name>
        <dbReference type="ChEBI" id="CHEBI:30616"/>
    </ligand>
</feature>
<feature type="binding site" evidence="8">
    <location>
        <position position="71"/>
    </location>
    <ligand>
        <name>ATP</name>
        <dbReference type="ChEBI" id="CHEBI:30616"/>
    </ligand>
</feature>
<keyword evidence="12" id="KW-1185">Reference proteome</keyword>
<dbReference type="SMART" id="SM00562">
    <property type="entry name" value="NDK"/>
    <property type="match status" value="1"/>
</dbReference>
<name>A0A2B4SG78_STYPI</name>
<gene>
    <name evidence="11" type="primary">NME5</name>
    <name evidence="11" type="ORF">AWC38_SpisGene7237</name>
</gene>
<protein>
    <recommendedName>
        <fullName evidence="6">Nucleoside diphosphate kinase homolog 5</fullName>
    </recommendedName>
    <alternativeName>
        <fullName evidence="7">3'-5' exonuclease NME5</fullName>
    </alternativeName>
</protein>
<dbReference type="Gene3D" id="1.20.890.10">
    <property type="entry name" value="cAMP-dependent protein kinase regulatory subunit, dimerization-anchoring domain"/>
    <property type="match status" value="1"/>
</dbReference>
<feature type="binding site" evidence="8">
    <location>
        <position position="25"/>
    </location>
    <ligand>
        <name>ATP</name>
        <dbReference type="ChEBI" id="CHEBI:30616"/>
    </ligand>
</feature>
<dbReference type="GO" id="GO:1902176">
    <property type="term" value="P:negative regulation of oxidative stress-induced intrinsic apoptotic signaling pathway"/>
    <property type="evidence" value="ECO:0007669"/>
    <property type="project" value="TreeGrafter"/>
</dbReference>
<evidence type="ECO:0000256" key="3">
    <source>
        <dbReference type="ARBA" id="ARBA00022473"/>
    </source>
</evidence>
<dbReference type="GO" id="GO:0003341">
    <property type="term" value="P:cilium movement"/>
    <property type="evidence" value="ECO:0007669"/>
    <property type="project" value="TreeGrafter"/>
</dbReference>
<dbReference type="STRING" id="50429.A0A2B4SG78"/>
<dbReference type="GO" id="GO:0005929">
    <property type="term" value="C:cilium"/>
    <property type="evidence" value="ECO:0007669"/>
    <property type="project" value="UniProtKB-SubCell"/>
</dbReference>
<dbReference type="FunFam" id="3.30.70.141:FF:000010">
    <property type="entry name" value="Nucleoside diphosphate kinase 7"/>
    <property type="match status" value="1"/>
</dbReference>
<dbReference type="InterPro" id="IPR034907">
    <property type="entry name" value="NDK-like_dom"/>
</dbReference>
<keyword evidence="5" id="KW-0966">Cell projection</keyword>
<feature type="binding site" evidence="8">
    <location>
        <position position="119"/>
    </location>
    <ligand>
        <name>ATP</name>
        <dbReference type="ChEBI" id="CHEBI:30616"/>
    </ligand>
</feature>
<dbReference type="Pfam" id="PF00334">
    <property type="entry name" value="NDK"/>
    <property type="match status" value="1"/>
</dbReference>
<evidence type="ECO:0000256" key="6">
    <source>
        <dbReference type="ARBA" id="ARBA00072632"/>
    </source>
</evidence>
<dbReference type="Gene3D" id="3.30.70.141">
    <property type="entry name" value="Nucleoside diphosphate kinase-like domain"/>
    <property type="match status" value="1"/>
</dbReference>
<dbReference type="PANTHER" id="PTHR46161">
    <property type="entry name" value="NUCLEOSIDE DIPHOSPHATE KINASE"/>
    <property type="match status" value="1"/>
</dbReference>
<evidence type="ECO:0000313" key="12">
    <source>
        <dbReference type="Proteomes" id="UP000225706"/>
    </source>
</evidence>
<evidence type="ECO:0000256" key="2">
    <source>
        <dbReference type="ARBA" id="ARBA00008142"/>
    </source>
</evidence>
<dbReference type="SUPFAM" id="SSF54919">
    <property type="entry name" value="Nucleoside diphosphate kinase, NDK"/>
    <property type="match status" value="1"/>
</dbReference>
<feature type="domain" description="Nucleoside diphosphate kinase-like" evidence="10">
    <location>
        <begin position="17"/>
        <end position="155"/>
    </location>
</feature>
<dbReference type="Proteomes" id="UP000225706">
    <property type="component" value="Unassembled WGS sequence"/>
</dbReference>
<dbReference type="GO" id="GO:0006241">
    <property type="term" value="P:CTP biosynthetic process"/>
    <property type="evidence" value="ECO:0007669"/>
    <property type="project" value="InterPro"/>
</dbReference>
<keyword evidence="11" id="KW-0418">Kinase</keyword>
<evidence type="ECO:0000256" key="9">
    <source>
        <dbReference type="RuleBase" id="RU004011"/>
    </source>
</evidence>
<evidence type="ECO:0000259" key="10">
    <source>
        <dbReference type="SMART" id="SM00562"/>
    </source>
</evidence>
<dbReference type="GO" id="GO:0006228">
    <property type="term" value="P:UTP biosynthetic process"/>
    <property type="evidence" value="ECO:0007669"/>
    <property type="project" value="InterPro"/>
</dbReference>
<reference evidence="12" key="1">
    <citation type="journal article" date="2017" name="bioRxiv">
        <title>Comparative analysis of the genomes of Stylophora pistillata and Acropora digitifera provides evidence for extensive differences between species of corals.</title>
        <authorList>
            <person name="Voolstra C.R."/>
            <person name="Li Y."/>
            <person name="Liew Y.J."/>
            <person name="Baumgarten S."/>
            <person name="Zoccola D."/>
            <person name="Flot J.-F."/>
            <person name="Tambutte S."/>
            <person name="Allemand D."/>
            <person name="Aranda M."/>
        </authorList>
    </citation>
    <scope>NUCLEOTIDE SEQUENCE [LARGE SCALE GENOMIC DNA]</scope>
</reference>
<evidence type="ECO:0000256" key="7">
    <source>
        <dbReference type="ARBA" id="ARBA00080200"/>
    </source>
</evidence>
<dbReference type="PANTHER" id="PTHR46161:SF1">
    <property type="entry name" value="NUCLEOSIDE DIPHOSPHATE KINASE HOMOLOG 5"/>
    <property type="match status" value="1"/>
</dbReference>
<keyword evidence="11" id="KW-0808">Transferase</keyword>
<keyword evidence="4" id="KW-0378">Hydrolase</keyword>
<dbReference type="CDD" id="cd22970">
    <property type="entry name" value="DD_NDKH5-like"/>
    <property type="match status" value="1"/>
</dbReference>
<feature type="active site" description="Pros-phosphohistidine intermediate" evidence="8">
    <location>
        <position position="132"/>
    </location>
</feature>
<sequence length="219" mass="24505">MPDGEKPVIPPAPAIHIERTLALFKPDAVHKSDEIEEIILQHGFTILQKRRVHMTPEQTSDFYAEHYGKMFFPSLVAYMSSGPILALVLARQSAIAFWRQLIGPTNTQKARDQAPESLRAIYGTDSTKNALHGSDSYSSAEREIHFFFPDSVVEPISTGQAAKDYLTSTVTPTLLKGLTELCKMKPADPIIWLADWLVVNNPNKPRVQEEGYTVEEPDD</sequence>
<evidence type="ECO:0000256" key="1">
    <source>
        <dbReference type="ARBA" id="ARBA00004138"/>
    </source>
</evidence>
<organism evidence="11 12">
    <name type="scientific">Stylophora pistillata</name>
    <name type="common">Smooth cauliflower coral</name>
    <dbReference type="NCBI Taxonomy" id="50429"/>
    <lineage>
        <taxon>Eukaryota</taxon>
        <taxon>Metazoa</taxon>
        <taxon>Cnidaria</taxon>
        <taxon>Anthozoa</taxon>
        <taxon>Hexacorallia</taxon>
        <taxon>Scleractinia</taxon>
        <taxon>Astrocoeniina</taxon>
        <taxon>Pocilloporidae</taxon>
        <taxon>Stylophora</taxon>
    </lineage>
</organism>
<accession>A0A2B4SG78</accession>
<keyword evidence="3" id="KW-0217">Developmental protein</keyword>
<evidence type="ECO:0000256" key="8">
    <source>
        <dbReference type="PROSITE-ProRule" id="PRU00706"/>
    </source>
</evidence>
<dbReference type="Pfam" id="PF05186">
    <property type="entry name" value="Dpy-30"/>
    <property type="match status" value="1"/>
</dbReference>
<dbReference type="GO" id="GO:0004550">
    <property type="term" value="F:nucleoside diphosphate kinase activity"/>
    <property type="evidence" value="ECO:0007669"/>
    <property type="project" value="InterPro"/>
</dbReference>
<comment type="similarity">
    <text evidence="2 8 9">Belongs to the NDK family.</text>
</comment>
<dbReference type="FunFam" id="1.20.890.10:FF:000008">
    <property type="entry name" value="Nucleoside diphosphate kinase homolog 5"/>
    <property type="match status" value="1"/>
</dbReference>
<proteinExistence type="inferred from homology"/>
<dbReference type="EMBL" id="LSMT01000090">
    <property type="protein sequence ID" value="PFX28053.1"/>
    <property type="molecule type" value="Genomic_DNA"/>
</dbReference>
<comment type="subcellular location">
    <subcellularLocation>
        <location evidence="1">Cell projection</location>
        <location evidence="1">Cilium</location>
    </subcellularLocation>
</comment>
<dbReference type="AlphaFoldDB" id="A0A2B4SG78"/>
<evidence type="ECO:0000313" key="11">
    <source>
        <dbReference type="EMBL" id="PFX28053.1"/>
    </source>
</evidence>
<evidence type="ECO:0000256" key="5">
    <source>
        <dbReference type="ARBA" id="ARBA00023273"/>
    </source>
</evidence>
<dbReference type="GO" id="GO:0016787">
    <property type="term" value="F:hydrolase activity"/>
    <property type="evidence" value="ECO:0007669"/>
    <property type="project" value="UniProtKB-KW"/>
</dbReference>
<feature type="binding site" evidence="8">
    <location>
        <position position="99"/>
    </location>
    <ligand>
        <name>ATP</name>
        <dbReference type="ChEBI" id="CHEBI:30616"/>
    </ligand>
</feature>
<dbReference type="CDD" id="cd04418">
    <property type="entry name" value="NDPk5"/>
    <property type="match status" value="1"/>
</dbReference>
<dbReference type="InterPro" id="IPR001564">
    <property type="entry name" value="Nucleoside_diP_kinase"/>
</dbReference>
<dbReference type="OrthoDB" id="1729737at2759"/>
<evidence type="ECO:0000256" key="4">
    <source>
        <dbReference type="ARBA" id="ARBA00022801"/>
    </source>
</evidence>
<dbReference type="InterPro" id="IPR036850">
    <property type="entry name" value="NDK-like_dom_sf"/>
</dbReference>